<dbReference type="Proteomes" id="UP000234752">
    <property type="component" value="Chromosome eg_2"/>
</dbReference>
<dbReference type="InterPro" id="IPR050950">
    <property type="entry name" value="HTH-type_LysR_regulators"/>
</dbReference>
<dbReference type="Gene3D" id="1.10.10.10">
    <property type="entry name" value="Winged helix-like DNA-binding domain superfamily/Winged helix DNA-binding domain"/>
    <property type="match status" value="2"/>
</dbReference>
<evidence type="ECO:0000256" key="3">
    <source>
        <dbReference type="ARBA" id="ARBA00023125"/>
    </source>
</evidence>
<evidence type="ECO:0000256" key="2">
    <source>
        <dbReference type="ARBA" id="ARBA00023015"/>
    </source>
</evidence>
<gene>
    <name evidence="5" type="ORF">C0V82_20170</name>
</gene>
<proteinExistence type="inferred from homology"/>
<dbReference type="Pfam" id="PF03466">
    <property type="entry name" value="LysR_substrate"/>
    <property type="match status" value="1"/>
</dbReference>
<evidence type="ECO:0000256" key="4">
    <source>
        <dbReference type="ARBA" id="ARBA00023163"/>
    </source>
</evidence>
<dbReference type="Gene3D" id="3.40.190.290">
    <property type="match status" value="1"/>
</dbReference>
<dbReference type="SUPFAM" id="SSF53850">
    <property type="entry name" value="Periplasmic binding protein-like II"/>
    <property type="match status" value="1"/>
</dbReference>
<dbReference type="AlphaFoldDB" id="A0A2K9NHV1"/>
<keyword evidence="3" id="KW-0238">DNA-binding</keyword>
<dbReference type="PRINTS" id="PR00039">
    <property type="entry name" value="HTHLYSR"/>
</dbReference>
<dbReference type="SUPFAM" id="SSF46785">
    <property type="entry name" value="Winged helix' DNA-binding domain"/>
    <property type="match status" value="2"/>
</dbReference>
<organism evidence="5 6">
    <name type="scientific">Niveispirillum cyanobacteriorum</name>
    <dbReference type="NCBI Taxonomy" id="1612173"/>
    <lineage>
        <taxon>Bacteria</taxon>
        <taxon>Pseudomonadati</taxon>
        <taxon>Pseudomonadota</taxon>
        <taxon>Alphaproteobacteria</taxon>
        <taxon>Rhodospirillales</taxon>
        <taxon>Azospirillaceae</taxon>
        <taxon>Niveispirillum</taxon>
    </lineage>
</organism>
<dbReference type="EMBL" id="CP025612">
    <property type="protein sequence ID" value="AUN32641.1"/>
    <property type="molecule type" value="Genomic_DNA"/>
</dbReference>
<dbReference type="InterPro" id="IPR005119">
    <property type="entry name" value="LysR_subst-bd"/>
</dbReference>
<sequence>MQETLSQRLDAISFRQLRLFESVGRLNSVRRGSEECNLSQPAVTQALAKLEQLIGVELFERRASGSYLTPAGDILYRRVIRMFKQLVDALFELEVPGGQVGADAVVHRLTRSQVRSLVALIEHGTFAAASRTLQITEASLQRAARDLEGNLRKTIFYRSAEGVMVTPAGMACGRRMSLALQEIDWAINEIDVARDMGESRITIGALPFGGSVLLASVLDEFLASQPKVDVRIANESASEMMQRLREGKVDLVVGLTQETMGDDLVSQTLAETPYEVVGRRGHPLLEHGRVSNADLIRYEWVVGTPGSNRRNCFDGLFAGGTRPRTPIVTSALPVIRHLVAGSDRLTLMTSYELQYESLLVRVPIEQTLPCPTIGITTRADWLPTTLHKDFINLVKSRVSTRSILAARRSAA</sequence>
<dbReference type="GO" id="GO:0005829">
    <property type="term" value="C:cytosol"/>
    <property type="evidence" value="ECO:0007669"/>
    <property type="project" value="TreeGrafter"/>
</dbReference>
<dbReference type="InterPro" id="IPR036388">
    <property type="entry name" value="WH-like_DNA-bd_sf"/>
</dbReference>
<accession>A0A2K9NHV1</accession>
<reference evidence="5 6" key="1">
    <citation type="submission" date="2017-12" db="EMBL/GenBank/DDBJ databases">
        <title>Genomes of bacteria within cyanobacterial aggregates.</title>
        <authorList>
            <person name="Cai H."/>
        </authorList>
    </citation>
    <scope>NUCLEOTIDE SEQUENCE [LARGE SCALE GENOMIC DNA]</scope>
    <source>
        <strain evidence="5 6">TH16</strain>
    </source>
</reference>
<dbReference type="GO" id="GO:0003700">
    <property type="term" value="F:DNA-binding transcription factor activity"/>
    <property type="evidence" value="ECO:0007669"/>
    <property type="project" value="InterPro"/>
</dbReference>
<evidence type="ECO:0000313" key="5">
    <source>
        <dbReference type="EMBL" id="AUN32641.1"/>
    </source>
</evidence>
<keyword evidence="6" id="KW-1185">Reference proteome</keyword>
<keyword evidence="4" id="KW-0804">Transcription</keyword>
<protein>
    <submittedName>
        <fullName evidence="5">Uncharacterized protein</fullName>
    </submittedName>
</protein>
<dbReference type="InterPro" id="IPR000847">
    <property type="entry name" value="LysR_HTH_N"/>
</dbReference>
<comment type="similarity">
    <text evidence="1">Belongs to the LysR transcriptional regulatory family.</text>
</comment>
<keyword evidence="2" id="KW-0805">Transcription regulation</keyword>
<name>A0A2K9NHV1_9PROT</name>
<dbReference type="PANTHER" id="PTHR30419">
    <property type="entry name" value="HTH-TYPE TRANSCRIPTIONAL REGULATOR YBHD"/>
    <property type="match status" value="1"/>
</dbReference>
<dbReference type="InterPro" id="IPR036390">
    <property type="entry name" value="WH_DNA-bd_sf"/>
</dbReference>
<dbReference type="GO" id="GO:0003677">
    <property type="term" value="F:DNA binding"/>
    <property type="evidence" value="ECO:0007669"/>
    <property type="project" value="UniProtKB-KW"/>
</dbReference>
<dbReference type="Pfam" id="PF00126">
    <property type="entry name" value="HTH_1"/>
    <property type="match status" value="2"/>
</dbReference>
<dbReference type="KEGG" id="ncb:C0V82_20170"/>
<evidence type="ECO:0000256" key="1">
    <source>
        <dbReference type="ARBA" id="ARBA00009437"/>
    </source>
</evidence>
<evidence type="ECO:0000313" key="6">
    <source>
        <dbReference type="Proteomes" id="UP000234752"/>
    </source>
</evidence>
<dbReference type="PROSITE" id="PS50931">
    <property type="entry name" value="HTH_LYSR"/>
    <property type="match status" value="2"/>
</dbReference>
<dbReference type="PANTHER" id="PTHR30419:SF8">
    <property type="entry name" value="NITROGEN ASSIMILATION TRANSCRIPTIONAL ACTIVATOR-RELATED"/>
    <property type="match status" value="1"/>
</dbReference>